<feature type="compositionally biased region" description="Basic and acidic residues" evidence="1">
    <location>
        <begin position="34"/>
        <end position="49"/>
    </location>
</feature>
<name>A0AAV7KZ37_PLEWA</name>
<evidence type="ECO:0000313" key="2">
    <source>
        <dbReference type="EMBL" id="KAJ1084756.1"/>
    </source>
</evidence>
<evidence type="ECO:0000313" key="3">
    <source>
        <dbReference type="Proteomes" id="UP001066276"/>
    </source>
</evidence>
<organism evidence="2 3">
    <name type="scientific">Pleurodeles waltl</name>
    <name type="common">Iberian ribbed newt</name>
    <dbReference type="NCBI Taxonomy" id="8319"/>
    <lineage>
        <taxon>Eukaryota</taxon>
        <taxon>Metazoa</taxon>
        <taxon>Chordata</taxon>
        <taxon>Craniata</taxon>
        <taxon>Vertebrata</taxon>
        <taxon>Euteleostomi</taxon>
        <taxon>Amphibia</taxon>
        <taxon>Batrachia</taxon>
        <taxon>Caudata</taxon>
        <taxon>Salamandroidea</taxon>
        <taxon>Salamandridae</taxon>
        <taxon>Pleurodelinae</taxon>
        <taxon>Pleurodeles</taxon>
    </lineage>
</organism>
<dbReference type="EMBL" id="JANPWB010000016">
    <property type="protein sequence ID" value="KAJ1084756.1"/>
    <property type="molecule type" value="Genomic_DNA"/>
</dbReference>
<feature type="region of interest" description="Disordered" evidence="1">
    <location>
        <begin position="1"/>
        <end position="196"/>
    </location>
</feature>
<feature type="compositionally biased region" description="Polar residues" evidence="1">
    <location>
        <begin position="165"/>
        <end position="174"/>
    </location>
</feature>
<sequence>MRSKSGASPIRRLGRTRGVAAARKGREHRRRGGHERGRSPPGRTREEGLRLSPTCPPASPPSPEWGPGPRAESHGGAKTGPGRDRKRARADLKVCGLRPAAKENRERRGPGSPRKERNPLELTWGGGPLSPVFSPASPPYRRGGRSPELGRGGRPGSRLRIGGKWSTTETTTGRSIGPGGAPIVTETGVEGRARTP</sequence>
<accession>A0AAV7KZ37</accession>
<comment type="caution">
    <text evidence="2">The sequence shown here is derived from an EMBL/GenBank/DDBJ whole genome shotgun (WGS) entry which is preliminary data.</text>
</comment>
<reference evidence="2" key="1">
    <citation type="journal article" date="2022" name="bioRxiv">
        <title>Sequencing and chromosome-scale assembly of the giantPleurodeles waltlgenome.</title>
        <authorList>
            <person name="Brown T."/>
            <person name="Elewa A."/>
            <person name="Iarovenko S."/>
            <person name="Subramanian E."/>
            <person name="Araus A.J."/>
            <person name="Petzold A."/>
            <person name="Susuki M."/>
            <person name="Suzuki K.-i.T."/>
            <person name="Hayashi T."/>
            <person name="Toyoda A."/>
            <person name="Oliveira C."/>
            <person name="Osipova E."/>
            <person name="Leigh N.D."/>
            <person name="Simon A."/>
            <person name="Yun M.H."/>
        </authorList>
    </citation>
    <scope>NUCLEOTIDE SEQUENCE</scope>
    <source>
        <strain evidence="2">20211129_DDA</strain>
        <tissue evidence="2">Liver</tissue>
    </source>
</reference>
<feature type="compositionally biased region" description="Basic and acidic residues" evidence="1">
    <location>
        <begin position="100"/>
        <end position="119"/>
    </location>
</feature>
<gene>
    <name evidence="2" type="ORF">NDU88_004902</name>
</gene>
<dbReference type="AlphaFoldDB" id="A0AAV7KZ37"/>
<dbReference type="Proteomes" id="UP001066276">
    <property type="component" value="Chromosome 12"/>
</dbReference>
<protein>
    <submittedName>
        <fullName evidence="2">Uncharacterized protein</fullName>
    </submittedName>
</protein>
<feature type="compositionally biased region" description="Pro residues" evidence="1">
    <location>
        <begin position="54"/>
        <end position="66"/>
    </location>
</feature>
<keyword evidence="3" id="KW-1185">Reference proteome</keyword>
<proteinExistence type="predicted"/>
<evidence type="ECO:0000256" key="1">
    <source>
        <dbReference type="SAM" id="MobiDB-lite"/>
    </source>
</evidence>
<feature type="compositionally biased region" description="Basic residues" evidence="1">
    <location>
        <begin position="23"/>
        <end position="33"/>
    </location>
</feature>